<sequence length="122" mass="13700">MEILNKHKQSQIPEGSPKCDIWDGLVSRHFTSTRNINDPSFMSIPGALAFSIYADWFDAHGKSTHLASVGPIILICLNIPQSERLKPENVYASVIIPGLKDPTALQFNYLLIPLIKDLKELW</sequence>
<comment type="caution">
    <text evidence="1">The sequence shown here is derived from an EMBL/GenBank/DDBJ whole genome shotgun (WGS) entry which is preliminary data.</text>
</comment>
<protein>
    <submittedName>
        <fullName evidence="1">Uncharacterized protein</fullName>
    </submittedName>
</protein>
<accession>A0A9Q3F8N3</accession>
<organism evidence="1 2">
    <name type="scientific">Austropuccinia psidii MF-1</name>
    <dbReference type="NCBI Taxonomy" id="1389203"/>
    <lineage>
        <taxon>Eukaryota</taxon>
        <taxon>Fungi</taxon>
        <taxon>Dikarya</taxon>
        <taxon>Basidiomycota</taxon>
        <taxon>Pucciniomycotina</taxon>
        <taxon>Pucciniomycetes</taxon>
        <taxon>Pucciniales</taxon>
        <taxon>Sphaerophragmiaceae</taxon>
        <taxon>Austropuccinia</taxon>
    </lineage>
</organism>
<reference evidence="1" key="1">
    <citation type="submission" date="2021-03" db="EMBL/GenBank/DDBJ databases">
        <title>Draft genome sequence of rust myrtle Austropuccinia psidii MF-1, a brazilian biotype.</title>
        <authorList>
            <person name="Quecine M.C."/>
            <person name="Pachon D.M.R."/>
            <person name="Bonatelli M.L."/>
            <person name="Correr F.H."/>
            <person name="Franceschini L.M."/>
            <person name="Leite T.F."/>
            <person name="Margarido G.R.A."/>
            <person name="Almeida C.A."/>
            <person name="Ferrarezi J.A."/>
            <person name="Labate C.A."/>
        </authorList>
    </citation>
    <scope>NUCLEOTIDE SEQUENCE</scope>
    <source>
        <strain evidence="1">MF-1</strain>
    </source>
</reference>
<evidence type="ECO:0000313" key="2">
    <source>
        <dbReference type="Proteomes" id="UP000765509"/>
    </source>
</evidence>
<dbReference type="Proteomes" id="UP000765509">
    <property type="component" value="Unassembled WGS sequence"/>
</dbReference>
<dbReference type="OrthoDB" id="2507701at2759"/>
<proteinExistence type="predicted"/>
<keyword evidence="2" id="KW-1185">Reference proteome</keyword>
<dbReference type="InterPro" id="IPR004242">
    <property type="entry name" value="Transposase_21"/>
</dbReference>
<dbReference type="EMBL" id="AVOT02037574">
    <property type="protein sequence ID" value="MBW0532262.1"/>
    <property type="molecule type" value="Genomic_DNA"/>
</dbReference>
<dbReference type="AlphaFoldDB" id="A0A9Q3F8N3"/>
<gene>
    <name evidence="1" type="ORF">O181_071977</name>
</gene>
<name>A0A9Q3F8N3_9BASI</name>
<evidence type="ECO:0000313" key="1">
    <source>
        <dbReference type="EMBL" id="MBW0532262.1"/>
    </source>
</evidence>
<dbReference type="Pfam" id="PF02992">
    <property type="entry name" value="Transposase_21"/>
    <property type="match status" value="1"/>
</dbReference>